<keyword evidence="2" id="KW-0378">Hydrolase</keyword>
<protein>
    <recommendedName>
        <fullName evidence="5">Uracil-DNA glycosylase-like domain-containing protein</fullName>
    </recommendedName>
</protein>
<reference evidence="8 9" key="1">
    <citation type="submission" date="2019-03" db="EMBL/GenBank/DDBJ databases">
        <title>Sequencing 23 genomes of Wallemia ichthyophaga.</title>
        <authorList>
            <person name="Gostincar C."/>
        </authorList>
    </citation>
    <scope>NUCLEOTIDE SEQUENCE [LARGE SCALE GENOMIC DNA]</scope>
    <source>
        <strain evidence="7 9">EXF-6200</strain>
        <strain evidence="6 8">EXF-8621</strain>
    </source>
</reference>
<dbReference type="PANTHER" id="PTHR12159:SF9">
    <property type="entry name" value="G_T MISMATCH-SPECIFIC THYMINE DNA GLYCOSYLASE"/>
    <property type="match status" value="1"/>
</dbReference>
<organism evidence="7 9">
    <name type="scientific">Wallemia ichthyophaga</name>
    <dbReference type="NCBI Taxonomy" id="245174"/>
    <lineage>
        <taxon>Eukaryota</taxon>
        <taxon>Fungi</taxon>
        <taxon>Dikarya</taxon>
        <taxon>Basidiomycota</taxon>
        <taxon>Wallemiomycotina</taxon>
        <taxon>Wallemiomycetes</taxon>
        <taxon>Wallemiales</taxon>
        <taxon>Wallemiaceae</taxon>
        <taxon>Wallemia</taxon>
    </lineage>
</organism>
<evidence type="ECO:0000313" key="7">
    <source>
        <dbReference type="EMBL" id="TIB39433.1"/>
    </source>
</evidence>
<dbReference type="AlphaFoldDB" id="A0A4T0EGJ8"/>
<dbReference type="GO" id="GO:0004844">
    <property type="term" value="F:uracil DNA N-glycosylase activity"/>
    <property type="evidence" value="ECO:0007669"/>
    <property type="project" value="TreeGrafter"/>
</dbReference>
<evidence type="ECO:0000256" key="3">
    <source>
        <dbReference type="ARBA" id="ARBA00023204"/>
    </source>
</evidence>
<accession>A0A4T0EGJ8</accession>
<dbReference type="GO" id="GO:0008263">
    <property type="term" value="F:pyrimidine-specific mismatch base pair DNA N-glycosylase activity"/>
    <property type="evidence" value="ECO:0007669"/>
    <property type="project" value="TreeGrafter"/>
</dbReference>
<feature type="region of interest" description="Disordered" evidence="4">
    <location>
        <begin position="15"/>
        <end position="70"/>
    </location>
</feature>
<evidence type="ECO:0000313" key="6">
    <source>
        <dbReference type="EMBL" id="TIB12103.1"/>
    </source>
</evidence>
<evidence type="ECO:0000256" key="4">
    <source>
        <dbReference type="SAM" id="MobiDB-lite"/>
    </source>
</evidence>
<dbReference type="EMBL" id="SPOF01000020">
    <property type="protein sequence ID" value="TIB12103.1"/>
    <property type="molecule type" value="Genomic_DNA"/>
</dbReference>
<dbReference type="EMBL" id="SPOI01000033">
    <property type="protein sequence ID" value="TIB39433.1"/>
    <property type="molecule type" value="Genomic_DNA"/>
</dbReference>
<dbReference type="InterPro" id="IPR015637">
    <property type="entry name" value="MUG/TDG"/>
</dbReference>
<dbReference type="SUPFAM" id="SSF52141">
    <property type="entry name" value="Uracil-DNA glycosylase-like"/>
    <property type="match status" value="1"/>
</dbReference>
<sequence length="307" mass="34661">MSSSKTFDLSRFAYSKGNSSDYTSKYTPLRRSSTTPSTSTTPQLSRSNTDTDTGIDTPNKSKKRKYTYEPPESFAQLTGVPDYMTEGCDLMLVGINPGRTSATLGHHFAHPSNSFYSCLYESGLTPTKLRPQQDYTLPVLNYSITNLNHRPTVTQSQLSKAESRAMVPELCWKVHKYKPKLVALVGKSIWDDVHFVFKSNSFNYDYRLDKKDKKVNIVEKSGDCDHTAGFLLQNFKIVHDDNNESLFFTLPSTSGLVAAYQKEAKVRAFKRCKQTLDRIKESSLDTSTMHIVDSVTLAQTFAHLDQR</sequence>
<dbReference type="OrthoDB" id="565731at2759"/>
<name>A0A4T0EGJ8_WALIC</name>
<dbReference type="InterPro" id="IPR036895">
    <property type="entry name" value="Uracil-DNA_glycosylase-like_sf"/>
</dbReference>
<keyword evidence="3" id="KW-0234">DNA repair</keyword>
<evidence type="ECO:0000313" key="8">
    <source>
        <dbReference type="Proteomes" id="UP000306954"/>
    </source>
</evidence>
<keyword evidence="1" id="KW-0227">DNA damage</keyword>
<dbReference type="Pfam" id="PF03167">
    <property type="entry name" value="UDG"/>
    <property type="match status" value="1"/>
</dbReference>
<dbReference type="PANTHER" id="PTHR12159">
    <property type="entry name" value="G/T AND G/U MISMATCH-SPECIFIC DNA GLYCOSYLASE"/>
    <property type="match status" value="1"/>
</dbReference>
<dbReference type="Proteomes" id="UP000310689">
    <property type="component" value="Unassembled WGS sequence"/>
</dbReference>
<proteinExistence type="predicted"/>
<dbReference type="Gene3D" id="3.40.470.10">
    <property type="entry name" value="Uracil-DNA glycosylase-like domain"/>
    <property type="match status" value="1"/>
</dbReference>
<comment type="caution">
    <text evidence="7">The sequence shown here is derived from an EMBL/GenBank/DDBJ whole genome shotgun (WGS) entry which is preliminary data.</text>
</comment>
<feature type="compositionally biased region" description="Polar residues" evidence="4">
    <location>
        <begin position="48"/>
        <end position="58"/>
    </location>
</feature>
<gene>
    <name evidence="7" type="ORF">E3P86_01119</name>
    <name evidence="6" type="ORF">E3P90_02192</name>
</gene>
<dbReference type="InterPro" id="IPR005122">
    <property type="entry name" value="Uracil-DNA_glycosylase-like"/>
</dbReference>
<dbReference type="GO" id="GO:0006285">
    <property type="term" value="P:base-excision repair, AP site formation"/>
    <property type="evidence" value="ECO:0007669"/>
    <property type="project" value="InterPro"/>
</dbReference>
<evidence type="ECO:0000259" key="5">
    <source>
        <dbReference type="Pfam" id="PF03167"/>
    </source>
</evidence>
<dbReference type="Proteomes" id="UP000306954">
    <property type="component" value="Unassembled WGS sequence"/>
</dbReference>
<dbReference type="CDD" id="cd10028">
    <property type="entry name" value="UDG-F2_TDG_MUG"/>
    <property type="match status" value="1"/>
</dbReference>
<evidence type="ECO:0000313" key="9">
    <source>
        <dbReference type="Proteomes" id="UP000310689"/>
    </source>
</evidence>
<feature type="compositionally biased region" description="Low complexity" evidence="4">
    <location>
        <begin position="27"/>
        <end position="47"/>
    </location>
</feature>
<feature type="domain" description="Uracil-DNA glycosylase-like" evidence="5">
    <location>
        <begin position="82"/>
        <end position="271"/>
    </location>
</feature>
<feature type="compositionally biased region" description="Polar residues" evidence="4">
    <location>
        <begin position="16"/>
        <end position="26"/>
    </location>
</feature>
<evidence type="ECO:0000256" key="2">
    <source>
        <dbReference type="ARBA" id="ARBA00022801"/>
    </source>
</evidence>
<evidence type="ECO:0000256" key="1">
    <source>
        <dbReference type="ARBA" id="ARBA00022763"/>
    </source>
</evidence>